<evidence type="ECO:0000313" key="7">
    <source>
        <dbReference type="Proteomes" id="UP001163882"/>
    </source>
</evidence>
<dbReference type="InterPro" id="IPR011701">
    <property type="entry name" value="MFS"/>
</dbReference>
<sequence>MSEIVVGGPAALGLALGAQTTVMLPVFLLGSLSPLIMADVGIDAFGLGMGVGLFYAAAALGSALLAPLADRADAWKVTRYCLLAVAIAGLAIATLGSAAWIIFAGLLVSGLTNGVIQPATNVVVSRFVPAARQGLAFGIKQSSIPLATMLGGFAVPVIGVSLGWKWAYAIAALTALLVAALLPKRREGTRSSSSTKGRLLPWHMLILLAVMSGLGAASANSMAAFLAPSMVAGGHSAEIAGIVLALGSAVSISVRLGMGYAADRGAVPLLPSVAILFAGGAFAYVLLTLSTALPVFIVGSLLAFGMGWGWSGISVLAIVRANLGAAGSATGVTQVGVFSGAVLGPMSFGWLAVNAGYPAAWAMMGIMTFAAACCAVGSEYLVSRHLAAGAAQ</sequence>
<dbReference type="Proteomes" id="UP001163882">
    <property type="component" value="Chromosome"/>
</dbReference>
<protein>
    <submittedName>
        <fullName evidence="6">MFS transporter</fullName>
    </submittedName>
</protein>
<keyword evidence="7" id="KW-1185">Reference proteome</keyword>
<dbReference type="SUPFAM" id="SSF103473">
    <property type="entry name" value="MFS general substrate transporter"/>
    <property type="match status" value="1"/>
</dbReference>
<dbReference type="PANTHER" id="PTHR23527">
    <property type="entry name" value="BLL3282 PROTEIN"/>
    <property type="match status" value="1"/>
</dbReference>
<accession>A0ABY6IR62</accession>
<feature type="transmembrane region" description="Helical" evidence="4">
    <location>
        <begin position="269"/>
        <end position="287"/>
    </location>
</feature>
<feature type="transmembrane region" description="Helical" evidence="4">
    <location>
        <begin position="41"/>
        <end position="68"/>
    </location>
</feature>
<feature type="transmembrane region" description="Helical" evidence="4">
    <location>
        <begin position="359"/>
        <end position="382"/>
    </location>
</feature>
<dbReference type="RefSeq" id="WP_264226690.1">
    <property type="nucleotide sequence ID" value="NZ_CP107716.1"/>
</dbReference>
<evidence type="ECO:0000256" key="2">
    <source>
        <dbReference type="ARBA" id="ARBA00022989"/>
    </source>
</evidence>
<organism evidence="6 7">
    <name type="scientific">Pelagibacterium flavum</name>
    <dbReference type="NCBI Taxonomy" id="2984530"/>
    <lineage>
        <taxon>Bacteria</taxon>
        <taxon>Pseudomonadati</taxon>
        <taxon>Pseudomonadota</taxon>
        <taxon>Alphaproteobacteria</taxon>
        <taxon>Hyphomicrobiales</taxon>
        <taxon>Devosiaceae</taxon>
        <taxon>Pelagibacterium</taxon>
    </lineage>
</organism>
<feature type="domain" description="Major facilitator superfamily (MFS) profile" evidence="5">
    <location>
        <begin position="6"/>
        <end position="386"/>
    </location>
</feature>
<evidence type="ECO:0000256" key="4">
    <source>
        <dbReference type="SAM" id="Phobius"/>
    </source>
</evidence>
<evidence type="ECO:0000259" key="5">
    <source>
        <dbReference type="PROSITE" id="PS50850"/>
    </source>
</evidence>
<feature type="transmembrane region" description="Helical" evidence="4">
    <location>
        <begin position="293"/>
        <end position="319"/>
    </location>
</feature>
<feature type="transmembrane region" description="Helical" evidence="4">
    <location>
        <begin position="166"/>
        <end position="183"/>
    </location>
</feature>
<evidence type="ECO:0000313" key="6">
    <source>
        <dbReference type="EMBL" id="UYQ73101.1"/>
    </source>
</evidence>
<dbReference type="Gene3D" id="1.20.1250.20">
    <property type="entry name" value="MFS general substrate transporter like domains"/>
    <property type="match status" value="2"/>
</dbReference>
<feature type="transmembrane region" description="Helical" evidence="4">
    <location>
        <begin position="331"/>
        <end position="353"/>
    </location>
</feature>
<proteinExistence type="predicted"/>
<dbReference type="EMBL" id="CP107716">
    <property type="protein sequence ID" value="UYQ73101.1"/>
    <property type="molecule type" value="Genomic_DNA"/>
</dbReference>
<reference evidence="6" key="1">
    <citation type="submission" date="2022-10" db="EMBL/GenBank/DDBJ databases">
        <title>YIM 151497 complete genome.</title>
        <authorList>
            <person name="Chen X."/>
        </authorList>
    </citation>
    <scope>NUCLEOTIDE SEQUENCE</scope>
    <source>
        <strain evidence="6">YIM 151497</strain>
    </source>
</reference>
<gene>
    <name evidence="6" type="ORF">OF122_04885</name>
</gene>
<feature type="transmembrane region" description="Helical" evidence="4">
    <location>
        <begin position="80"/>
        <end position="103"/>
    </location>
</feature>
<keyword evidence="1 4" id="KW-0812">Transmembrane</keyword>
<dbReference type="InterPro" id="IPR020846">
    <property type="entry name" value="MFS_dom"/>
</dbReference>
<name>A0ABY6IR62_9HYPH</name>
<dbReference type="PANTHER" id="PTHR23527:SF1">
    <property type="entry name" value="BLL3282 PROTEIN"/>
    <property type="match status" value="1"/>
</dbReference>
<evidence type="ECO:0000256" key="3">
    <source>
        <dbReference type="ARBA" id="ARBA00023136"/>
    </source>
</evidence>
<dbReference type="PROSITE" id="PS50850">
    <property type="entry name" value="MFS"/>
    <property type="match status" value="1"/>
</dbReference>
<keyword evidence="3 4" id="KW-0472">Membrane</keyword>
<evidence type="ECO:0000256" key="1">
    <source>
        <dbReference type="ARBA" id="ARBA00022692"/>
    </source>
</evidence>
<dbReference type="Pfam" id="PF07690">
    <property type="entry name" value="MFS_1"/>
    <property type="match status" value="1"/>
</dbReference>
<feature type="transmembrane region" description="Helical" evidence="4">
    <location>
        <begin position="239"/>
        <end position="257"/>
    </location>
</feature>
<dbReference type="InterPro" id="IPR052952">
    <property type="entry name" value="MFS-Transporter"/>
</dbReference>
<keyword evidence="2 4" id="KW-1133">Transmembrane helix</keyword>
<feature type="transmembrane region" description="Helical" evidence="4">
    <location>
        <begin position="204"/>
        <end position="227"/>
    </location>
</feature>
<dbReference type="InterPro" id="IPR036259">
    <property type="entry name" value="MFS_trans_sf"/>
</dbReference>